<dbReference type="GO" id="GO:0032993">
    <property type="term" value="C:protein-DNA complex"/>
    <property type="evidence" value="ECO:0007669"/>
    <property type="project" value="TreeGrafter"/>
</dbReference>
<dbReference type="InterPro" id="IPR005119">
    <property type="entry name" value="LysR_subst-bd"/>
</dbReference>
<dbReference type="SUPFAM" id="SSF53850">
    <property type="entry name" value="Periplasmic binding protein-like II"/>
    <property type="match status" value="1"/>
</dbReference>
<dbReference type="SUPFAM" id="SSF46785">
    <property type="entry name" value="Winged helix' DNA-binding domain"/>
    <property type="match status" value="1"/>
</dbReference>
<dbReference type="Pfam" id="PF00126">
    <property type="entry name" value="HTH_1"/>
    <property type="match status" value="1"/>
</dbReference>
<dbReference type="InterPro" id="IPR000847">
    <property type="entry name" value="LysR_HTH_N"/>
</dbReference>
<evidence type="ECO:0000256" key="4">
    <source>
        <dbReference type="ARBA" id="ARBA00023163"/>
    </source>
</evidence>
<dbReference type="OrthoDB" id="8587114at2"/>
<dbReference type="InterPro" id="IPR036388">
    <property type="entry name" value="WH-like_DNA-bd_sf"/>
</dbReference>
<keyword evidence="3 6" id="KW-0238">DNA-binding</keyword>
<dbReference type="FunFam" id="1.10.10.10:FF:000001">
    <property type="entry name" value="LysR family transcriptional regulator"/>
    <property type="match status" value="1"/>
</dbReference>
<dbReference type="PANTHER" id="PTHR30346">
    <property type="entry name" value="TRANSCRIPTIONAL DUAL REGULATOR HCAR-RELATED"/>
    <property type="match status" value="1"/>
</dbReference>
<comment type="similarity">
    <text evidence="1">Belongs to the LysR transcriptional regulatory family.</text>
</comment>
<gene>
    <name evidence="6" type="ORF">EV681_0834</name>
</gene>
<accession>A0A4Q7VRJ1</accession>
<dbReference type="AlphaFoldDB" id="A0A4Q7VRJ1"/>
<evidence type="ECO:0000259" key="5">
    <source>
        <dbReference type="PROSITE" id="PS50931"/>
    </source>
</evidence>
<keyword evidence="2" id="KW-0805">Transcription regulation</keyword>
<dbReference type="Proteomes" id="UP000293398">
    <property type="component" value="Unassembled WGS sequence"/>
</dbReference>
<evidence type="ECO:0000313" key="6">
    <source>
        <dbReference type="EMBL" id="RZT99052.1"/>
    </source>
</evidence>
<reference evidence="6 7" key="1">
    <citation type="submission" date="2019-02" db="EMBL/GenBank/DDBJ databases">
        <title>Genomic Encyclopedia of Type Strains, Phase IV (KMG-IV): sequencing the most valuable type-strain genomes for metagenomic binning, comparative biology and taxonomic classification.</title>
        <authorList>
            <person name="Goeker M."/>
        </authorList>
    </citation>
    <scope>NUCLEOTIDE SEQUENCE [LARGE SCALE GENOMIC DNA]</scope>
    <source>
        <strain evidence="6 7">DSM 23814</strain>
    </source>
</reference>
<evidence type="ECO:0000313" key="7">
    <source>
        <dbReference type="Proteomes" id="UP000293398"/>
    </source>
</evidence>
<organism evidence="6 7">
    <name type="scientific">Advenella incenata</name>
    <dbReference type="NCBI Taxonomy" id="267800"/>
    <lineage>
        <taxon>Bacteria</taxon>
        <taxon>Pseudomonadati</taxon>
        <taxon>Pseudomonadota</taxon>
        <taxon>Betaproteobacteria</taxon>
        <taxon>Burkholderiales</taxon>
        <taxon>Alcaligenaceae</taxon>
    </lineage>
</organism>
<protein>
    <submittedName>
        <fullName evidence="6">DNA-binding transcriptional LysR family regulator</fullName>
    </submittedName>
</protein>
<dbReference type="PRINTS" id="PR00039">
    <property type="entry name" value="HTHLYSR"/>
</dbReference>
<evidence type="ECO:0000256" key="2">
    <source>
        <dbReference type="ARBA" id="ARBA00023015"/>
    </source>
</evidence>
<dbReference type="RefSeq" id="WP_128396043.1">
    <property type="nucleotide sequence ID" value="NZ_SHKO01000001.1"/>
</dbReference>
<dbReference type="Gene3D" id="1.10.10.10">
    <property type="entry name" value="Winged helix-like DNA-binding domain superfamily/Winged helix DNA-binding domain"/>
    <property type="match status" value="1"/>
</dbReference>
<evidence type="ECO:0000256" key="3">
    <source>
        <dbReference type="ARBA" id="ARBA00023125"/>
    </source>
</evidence>
<keyword evidence="7" id="KW-1185">Reference proteome</keyword>
<feature type="domain" description="HTH lysR-type" evidence="5">
    <location>
        <begin position="1"/>
        <end position="58"/>
    </location>
</feature>
<dbReference type="InterPro" id="IPR036390">
    <property type="entry name" value="WH_DNA-bd_sf"/>
</dbReference>
<sequence length="311" mass="33545">MDLRQLRTILAIAETGSLTKAAELLHVVQPALSRQLKQLEYELGTPLFERNRLGMVLTVPGRRFVDQVRVSLKGLNQAKADIGAAAANLMGSVAVGMLPGLAAALAGPLVTSLRRQYPDLKVRIATGFTDFLQDGLEDGKLDICLMGDYLQSEMLLTSPVFREPIYVVGLPGCGLSQSHPVPLAEVAKRPMVVPEAQSLRNAIDRACTIIGVNLNLVAESDSTAVILDLVERGVGYTILPVMPITPMLKAKRIVGAPIVSPHLRRTVIIGSPVINRNPHTVNALQGELIGLLRPYVEQFSCVGVEWLADTP</sequence>
<name>A0A4Q7VRJ1_9BURK</name>
<dbReference type="Pfam" id="PF03466">
    <property type="entry name" value="LysR_substrate"/>
    <property type="match status" value="1"/>
</dbReference>
<dbReference type="PROSITE" id="PS50931">
    <property type="entry name" value="HTH_LYSR"/>
    <property type="match status" value="1"/>
</dbReference>
<dbReference type="Gene3D" id="3.40.190.10">
    <property type="entry name" value="Periplasmic binding protein-like II"/>
    <property type="match status" value="2"/>
</dbReference>
<proteinExistence type="inferred from homology"/>
<dbReference type="PANTHER" id="PTHR30346:SF28">
    <property type="entry name" value="HTH-TYPE TRANSCRIPTIONAL REGULATOR CYNR"/>
    <property type="match status" value="1"/>
</dbReference>
<keyword evidence="4" id="KW-0804">Transcription</keyword>
<dbReference type="GO" id="GO:0003677">
    <property type="term" value="F:DNA binding"/>
    <property type="evidence" value="ECO:0007669"/>
    <property type="project" value="UniProtKB-KW"/>
</dbReference>
<dbReference type="GO" id="GO:0003700">
    <property type="term" value="F:DNA-binding transcription factor activity"/>
    <property type="evidence" value="ECO:0007669"/>
    <property type="project" value="InterPro"/>
</dbReference>
<dbReference type="EMBL" id="SHKO01000001">
    <property type="protein sequence ID" value="RZT99052.1"/>
    <property type="molecule type" value="Genomic_DNA"/>
</dbReference>
<evidence type="ECO:0000256" key="1">
    <source>
        <dbReference type="ARBA" id="ARBA00009437"/>
    </source>
</evidence>
<comment type="caution">
    <text evidence="6">The sequence shown here is derived from an EMBL/GenBank/DDBJ whole genome shotgun (WGS) entry which is preliminary data.</text>
</comment>